<evidence type="ECO:0000256" key="3">
    <source>
        <dbReference type="PROSITE-ProRule" id="PRU00169"/>
    </source>
</evidence>
<dbReference type="GO" id="GO:0000160">
    <property type="term" value="P:phosphorelay signal transduction system"/>
    <property type="evidence" value="ECO:0007669"/>
    <property type="project" value="InterPro"/>
</dbReference>
<dbReference type="InterPro" id="IPR011006">
    <property type="entry name" value="CheY-like_superfamily"/>
</dbReference>
<evidence type="ECO:0000259" key="5">
    <source>
        <dbReference type="PROSITE" id="PS50110"/>
    </source>
</evidence>
<name>A0A1H3JH95_EUBBA</name>
<feature type="coiled-coil region" evidence="4">
    <location>
        <begin position="116"/>
        <end position="143"/>
    </location>
</feature>
<dbReference type="PIRSF" id="PIRSF036382">
    <property type="entry name" value="RR_antiterm"/>
    <property type="match status" value="1"/>
</dbReference>
<protein>
    <recommendedName>
        <fullName evidence="1">Stage 0 sporulation protein A homolog</fullName>
    </recommendedName>
</protein>
<evidence type="ECO:0000256" key="4">
    <source>
        <dbReference type="SAM" id="Coils"/>
    </source>
</evidence>
<dbReference type="OrthoDB" id="9808843at2"/>
<dbReference type="STRING" id="1528.SAMN04488579_13016"/>
<dbReference type="InterPro" id="IPR005561">
    <property type="entry name" value="ANTAR"/>
</dbReference>
<evidence type="ECO:0000256" key="1">
    <source>
        <dbReference type="ARBA" id="ARBA00018672"/>
    </source>
</evidence>
<feature type="domain" description="Response regulatory" evidence="5">
    <location>
        <begin position="3"/>
        <end position="117"/>
    </location>
</feature>
<evidence type="ECO:0000313" key="8">
    <source>
        <dbReference type="Proteomes" id="UP000199652"/>
    </source>
</evidence>
<sequence length="190" mass="22134">MNNVLLICRQKEVGRVLTEILREMAFEHIDVMTSGAEGRRRIQEAEYTLAILNTPLGDEFGIEFAQDILEDHATGVVLIVKSELIDHVERQLEETTAFVVPKPINKTLLQQNIKFILNSRQKMQRLIEKNEKLKQKMDDLKLVYRAKLCLMGYLDMTEEQAHRYIQKHAMDMRLTPGEVAVNLIKTYEHR</sequence>
<evidence type="ECO:0000256" key="2">
    <source>
        <dbReference type="ARBA" id="ARBA00024867"/>
    </source>
</evidence>
<dbReference type="EMBL" id="FNOU01000030">
    <property type="protein sequence ID" value="SDY39272.1"/>
    <property type="molecule type" value="Genomic_DNA"/>
</dbReference>
<dbReference type="Pfam" id="PF00072">
    <property type="entry name" value="Response_reg"/>
    <property type="match status" value="1"/>
</dbReference>
<comment type="function">
    <text evidence="2">May play the central regulatory role in sporulation. It may be an element of the effector pathway responsible for the activation of sporulation genes in response to nutritional stress. Spo0A may act in concert with spo0H (a sigma factor) to control the expression of some genes that are critical to the sporulation process.</text>
</comment>
<proteinExistence type="predicted"/>
<dbReference type="RefSeq" id="WP_090247070.1">
    <property type="nucleotide sequence ID" value="NZ_FNOU01000030.1"/>
</dbReference>
<keyword evidence="4" id="KW-0175">Coiled coil</keyword>
<dbReference type="Proteomes" id="UP000199652">
    <property type="component" value="Unassembled WGS sequence"/>
</dbReference>
<dbReference type="GO" id="GO:0003723">
    <property type="term" value="F:RNA binding"/>
    <property type="evidence" value="ECO:0007669"/>
    <property type="project" value="InterPro"/>
</dbReference>
<comment type="caution">
    <text evidence="3">Lacks conserved residue(s) required for the propagation of feature annotation.</text>
</comment>
<reference evidence="8" key="1">
    <citation type="submission" date="2016-10" db="EMBL/GenBank/DDBJ databases">
        <authorList>
            <person name="Varghese N."/>
            <person name="Submissions S."/>
        </authorList>
    </citation>
    <scope>NUCLEOTIDE SEQUENCE [LARGE SCALE GENOMIC DNA]</scope>
    <source>
        <strain evidence="8">VPI 5359</strain>
    </source>
</reference>
<gene>
    <name evidence="7" type="ORF">SAMN04488579_13016</name>
</gene>
<dbReference type="Gene3D" id="1.10.10.10">
    <property type="entry name" value="Winged helix-like DNA-binding domain superfamily/Winged helix DNA-binding domain"/>
    <property type="match status" value="1"/>
</dbReference>
<evidence type="ECO:0000259" key="6">
    <source>
        <dbReference type="PROSITE" id="PS50921"/>
    </source>
</evidence>
<organism evidence="7 8">
    <name type="scientific">Eubacterium barkeri</name>
    <name type="common">Clostridium barkeri</name>
    <dbReference type="NCBI Taxonomy" id="1528"/>
    <lineage>
        <taxon>Bacteria</taxon>
        <taxon>Bacillati</taxon>
        <taxon>Bacillota</taxon>
        <taxon>Clostridia</taxon>
        <taxon>Eubacteriales</taxon>
        <taxon>Eubacteriaceae</taxon>
        <taxon>Eubacterium</taxon>
    </lineage>
</organism>
<dbReference type="InterPro" id="IPR036388">
    <property type="entry name" value="WH-like_DNA-bd_sf"/>
</dbReference>
<feature type="domain" description="ANTAR" evidence="6">
    <location>
        <begin position="123"/>
        <end position="184"/>
    </location>
</feature>
<dbReference type="Gene3D" id="3.40.50.2300">
    <property type="match status" value="1"/>
</dbReference>
<dbReference type="PROSITE" id="PS50110">
    <property type="entry name" value="RESPONSE_REGULATORY"/>
    <property type="match status" value="1"/>
</dbReference>
<dbReference type="Pfam" id="PF03861">
    <property type="entry name" value="ANTAR"/>
    <property type="match status" value="1"/>
</dbReference>
<evidence type="ECO:0000313" key="7">
    <source>
        <dbReference type="EMBL" id="SDY39272.1"/>
    </source>
</evidence>
<dbReference type="AlphaFoldDB" id="A0A1H3JH95"/>
<dbReference type="SUPFAM" id="SSF52172">
    <property type="entry name" value="CheY-like"/>
    <property type="match status" value="1"/>
</dbReference>
<keyword evidence="8" id="KW-1185">Reference proteome</keyword>
<dbReference type="InterPro" id="IPR001789">
    <property type="entry name" value="Sig_transdc_resp-reg_receiver"/>
</dbReference>
<accession>A0A1H3JH95</accession>
<dbReference type="InterPro" id="IPR008327">
    <property type="entry name" value="Sig_transdc_resp-reg_antiterm"/>
</dbReference>
<dbReference type="SMART" id="SM01012">
    <property type="entry name" value="ANTAR"/>
    <property type="match status" value="1"/>
</dbReference>
<dbReference type="PROSITE" id="PS50921">
    <property type="entry name" value="ANTAR"/>
    <property type="match status" value="1"/>
</dbReference>